<organism evidence="2 3">
    <name type="scientific">Desulfatibacillum aliphaticivorans</name>
    <dbReference type="NCBI Taxonomy" id="218208"/>
    <lineage>
        <taxon>Bacteria</taxon>
        <taxon>Pseudomonadati</taxon>
        <taxon>Thermodesulfobacteriota</taxon>
        <taxon>Desulfobacteria</taxon>
        <taxon>Desulfobacterales</taxon>
        <taxon>Desulfatibacillaceae</taxon>
        <taxon>Desulfatibacillum</taxon>
    </lineage>
</organism>
<dbReference type="PROSITE" id="PS50104">
    <property type="entry name" value="TIR"/>
    <property type="match status" value="1"/>
</dbReference>
<dbReference type="SUPFAM" id="SSF52200">
    <property type="entry name" value="Toll/Interleukin receptor TIR domain"/>
    <property type="match status" value="1"/>
</dbReference>
<dbReference type="Proteomes" id="UP000000739">
    <property type="component" value="Chromosome"/>
</dbReference>
<keyword evidence="3" id="KW-1185">Reference proteome</keyword>
<dbReference type="Gene3D" id="3.40.50.10140">
    <property type="entry name" value="Toll/interleukin-1 receptor homology (TIR) domain"/>
    <property type="match status" value="1"/>
</dbReference>
<dbReference type="InterPro" id="IPR035897">
    <property type="entry name" value="Toll_tir_struct_dom_sf"/>
</dbReference>
<accession>B8FEW8</accession>
<name>B8FEW8_DESAL</name>
<dbReference type="KEGG" id="dal:Dalk_1948"/>
<dbReference type="HOGENOM" id="CLU_066399_0_0_7"/>
<dbReference type="AlphaFoldDB" id="B8FEW8"/>
<dbReference type="InterPro" id="IPR001646">
    <property type="entry name" value="5peptide_repeat"/>
</dbReference>
<sequence length="298" mass="33917">MPQYRKISNEELQQILEQHKLWVESDERKGQCANLQGAELLRVYIGGRDLRGANLSNSYLGGIRLNGVKLQGADFSGAKIGYGVFTHLDLSKAKGLETCSHFGPSSIGIDTIYKSGGNIPEVFLRGCGVPDNFIEYMRSLVGQKLDIYSCFISYSHADEEFAQRLHSALQSCGVRCWYAPHDMQGGKKIYDQIDSAIRVHDKTLLCLSENSMGSKWVETEIRRTRKAMDKTGKQKLFPISIVDDFGRIKEWECFDANTGSDMADEVREFYIPDFSNWKDHDSFQREFEKLLRDLKRDA</sequence>
<evidence type="ECO:0000313" key="3">
    <source>
        <dbReference type="Proteomes" id="UP000000739"/>
    </source>
</evidence>
<reference evidence="2 3" key="1">
    <citation type="journal article" date="2012" name="Environ. Microbiol.">
        <title>The genome sequence of Desulfatibacillum alkenivorans AK-01: a blueprint for anaerobic alkane oxidation.</title>
        <authorList>
            <person name="Callaghan A.V."/>
            <person name="Morris B.E."/>
            <person name="Pereira I.A."/>
            <person name="McInerney M.J."/>
            <person name="Austin R.N."/>
            <person name="Groves J.T."/>
            <person name="Kukor J.J."/>
            <person name="Suflita J.M."/>
            <person name="Young L.Y."/>
            <person name="Zylstra G.J."/>
            <person name="Wawrik B."/>
        </authorList>
    </citation>
    <scope>NUCLEOTIDE SEQUENCE [LARGE SCALE GENOMIC DNA]</scope>
    <source>
        <strain evidence="2 3">AK-01</strain>
    </source>
</reference>
<proteinExistence type="predicted"/>
<dbReference type="Pfam" id="PF00805">
    <property type="entry name" value="Pentapeptide"/>
    <property type="match status" value="1"/>
</dbReference>
<dbReference type="Gene3D" id="2.160.20.80">
    <property type="entry name" value="E3 ubiquitin-protein ligase SopA"/>
    <property type="match status" value="1"/>
</dbReference>
<evidence type="ECO:0000313" key="2">
    <source>
        <dbReference type="EMBL" id="ACL03645.1"/>
    </source>
</evidence>
<feature type="domain" description="TIR" evidence="1">
    <location>
        <begin position="146"/>
        <end position="295"/>
    </location>
</feature>
<dbReference type="Pfam" id="PF13676">
    <property type="entry name" value="TIR_2"/>
    <property type="match status" value="1"/>
</dbReference>
<dbReference type="GO" id="GO:0007165">
    <property type="term" value="P:signal transduction"/>
    <property type="evidence" value="ECO:0007669"/>
    <property type="project" value="InterPro"/>
</dbReference>
<evidence type="ECO:0000259" key="1">
    <source>
        <dbReference type="PROSITE" id="PS50104"/>
    </source>
</evidence>
<dbReference type="InterPro" id="IPR000157">
    <property type="entry name" value="TIR_dom"/>
</dbReference>
<dbReference type="eggNOG" id="COG1357">
    <property type="taxonomic scope" value="Bacteria"/>
</dbReference>
<dbReference type="SUPFAM" id="SSF141571">
    <property type="entry name" value="Pentapeptide repeat-like"/>
    <property type="match status" value="1"/>
</dbReference>
<dbReference type="EMBL" id="CP001322">
    <property type="protein sequence ID" value="ACL03645.1"/>
    <property type="molecule type" value="Genomic_DNA"/>
</dbReference>
<protein>
    <submittedName>
        <fullName evidence="2">Pentapeptide repeat protein</fullName>
    </submittedName>
</protein>
<gene>
    <name evidence="2" type="ordered locus">Dalk_1948</name>
</gene>